<sequence>MSPTINLAVTAPLNPPGAEPVLTRPQVWKALQRKVRHPSEFVPAIQKCEVISEEGNVVTRVVTIANGPTGMREVCTEYKPSRVEFIMDNGTKVQNVLSTGVSPDGPELFLTYAFEWKAPEGVTEGSPQWKETEANYIKMAKGSLPHSVEVIRNMVKDGRV</sequence>
<name>A0A9P3HDK0_9FUNG</name>
<protein>
    <recommendedName>
        <fullName evidence="3">DUF1857-domain-containing protein</fullName>
    </recommendedName>
</protein>
<dbReference type="Gene3D" id="3.30.530.20">
    <property type="match status" value="1"/>
</dbReference>
<reference evidence="1" key="1">
    <citation type="submission" date="2021-11" db="EMBL/GenBank/DDBJ databases">
        <authorList>
            <person name="Herlambang A."/>
            <person name="Guo Y."/>
            <person name="Takashima Y."/>
            <person name="Nishizawa T."/>
        </authorList>
    </citation>
    <scope>NUCLEOTIDE SEQUENCE</scope>
    <source>
        <strain evidence="1">E1425</strain>
    </source>
</reference>
<dbReference type="OrthoDB" id="2320332at2759"/>
<dbReference type="Pfam" id="PF08982">
    <property type="entry name" value="AtaL"/>
    <property type="match status" value="1"/>
</dbReference>
<dbReference type="AlphaFoldDB" id="A0A9P3HDK0"/>
<comment type="caution">
    <text evidence="1">The sequence shown here is derived from an EMBL/GenBank/DDBJ whole genome shotgun (WGS) entry which is preliminary data.</text>
</comment>
<dbReference type="Proteomes" id="UP000827284">
    <property type="component" value="Unassembled WGS sequence"/>
</dbReference>
<dbReference type="InterPro" id="IPR023393">
    <property type="entry name" value="START-like_dom_sf"/>
</dbReference>
<accession>A0A9P3HDK0</accession>
<gene>
    <name evidence="1" type="ORF">EMPS_07139</name>
</gene>
<evidence type="ECO:0000313" key="2">
    <source>
        <dbReference type="Proteomes" id="UP000827284"/>
    </source>
</evidence>
<reference evidence="1" key="2">
    <citation type="journal article" date="2022" name="Microbiol. Resour. Announc.">
        <title>Whole-Genome Sequence of Entomortierella parvispora E1425, a Mucoromycotan Fungus Associated with Burkholderiaceae-Related Endosymbiotic Bacteria.</title>
        <authorList>
            <person name="Herlambang A."/>
            <person name="Guo Y."/>
            <person name="Takashima Y."/>
            <person name="Narisawa K."/>
            <person name="Ohta H."/>
            <person name="Nishizawa T."/>
        </authorList>
    </citation>
    <scope>NUCLEOTIDE SEQUENCE</scope>
    <source>
        <strain evidence="1">E1425</strain>
    </source>
</reference>
<keyword evidence="2" id="KW-1185">Reference proteome</keyword>
<evidence type="ECO:0008006" key="3">
    <source>
        <dbReference type="Google" id="ProtNLM"/>
    </source>
</evidence>
<dbReference type="EMBL" id="BQFW01000009">
    <property type="protein sequence ID" value="GJJ74781.1"/>
    <property type="molecule type" value="Genomic_DNA"/>
</dbReference>
<proteinExistence type="predicted"/>
<evidence type="ECO:0000313" key="1">
    <source>
        <dbReference type="EMBL" id="GJJ74781.1"/>
    </source>
</evidence>
<dbReference type="SUPFAM" id="SSF55961">
    <property type="entry name" value="Bet v1-like"/>
    <property type="match status" value="1"/>
</dbReference>
<organism evidence="1 2">
    <name type="scientific">Entomortierella parvispora</name>
    <dbReference type="NCBI Taxonomy" id="205924"/>
    <lineage>
        <taxon>Eukaryota</taxon>
        <taxon>Fungi</taxon>
        <taxon>Fungi incertae sedis</taxon>
        <taxon>Mucoromycota</taxon>
        <taxon>Mortierellomycotina</taxon>
        <taxon>Mortierellomycetes</taxon>
        <taxon>Mortierellales</taxon>
        <taxon>Mortierellaceae</taxon>
        <taxon>Entomortierella</taxon>
    </lineage>
</organism>
<dbReference type="InterPro" id="IPR015075">
    <property type="entry name" value="AtaL"/>
</dbReference>